<dbReference type="EMBL" id="BEGY01000067">
    <property type="protein sequence ID" value="GAX81586.1"/>
    <property type="molecule type" value="Genomic_DNA"/>
</dbReference>
<keyword evidence="4" id="KW-1185">Reference proteome</keyword>
<comment type="subcellular location">
    <subcellularLocation>
        <location evidence="1">Cytoplasm</location>
        <location evidence="1">Cytoskeleton</location>
        <location evidence="1">Cilium axoneme</location>
    </subcellularLocation>
</comment>
<evidence type="ECO:0000313" key="4">
    <source>
        <dbReference type="Proteomes" id="UP000232323"/>
    </source>
</evidence>
<keyword evidence="2" id="KW-0472">Membrane</keyword>
<organism evidence="3 4">
    <name type="scientific">Chlamydomonas eustigma</name>
    <dbReference type="NCBI Taxonomy" id="1157962"/>
    <lineage>
        <taxon>Eukaryota</taxon>
        <taxon>Viridiplantae</taxon>
        <taxon>Chlorophyta</taxon>
        <taxon>core chlorophytes</taxon>
        <taxon>Chlorophyceae</taxon>
        <taxon>CS clade</taxon>
        <taxon>Chlamydomonadales</taxon>
        <taxon>Chlamydomonadaceae</taxon>
        <taxon>Chlamydomonas</taxon>
    </lineage>
</organism>
<dbReference type="Proteomes" id="UP000232323">
    <property type="component" value="Unassembled WGS sequence"/>
</dbReference>
<evidence type="ECO:0000313" key="3">
    <source>
        <dbReference type="EMBL" id="GAX81586.1"/>
    </source>
</evidence>
<keyword evidence="2" id="KW-0812">Transmembrane</keyword>
<dbReference type="SUPFAM" id="SSF52047">
    <property type="entry name" value="RNI-like"/>
    <property type="match status" value="1"/>
</dbReference>
<sequence>MIYQQYSHLSAVSSSQFLSHNGYIIPFALSLVFVLNHYVILAVLLTYWMKSFVMGGIGGSRDDEGEEDEQEEEQRSALWLSGAEEKKDLSPKWVQAIKNQPFLYLFLAPLTFLCTFLINCVAVPIIDTMMLCFDVIAFYVEERDDTNYNPLNNLFINFLLQYRTVRVPLEVLLQSLPQTILSAYMYRYVVSHPPTADAEVAHHEFSAQAVAQALTASVLNLIVNGITIYISSKTSGRSFFGYLGMTMQFEGSAQLPPEWDERTTSRHTVVEGNYHVLKLAQQMKILQIALRRPAVKLRTSGLMGQHPDALHNGSSIPSGTIVVDNRKMLDFLFEWNAVSQHRRLPHKIHEINAVRDKNIELTVLFHQLHRLPFTSNREITDVDMGISTKNIATNVSQIPTELVALWLISDIHVVDSITIVRLNDCNIDASYMLPTHDQGYTFVGPLVELLKSKTLKILDLNKNPLFQLLRTDYDHQTVHGGQNSKSVDEADHYYDLQQEAATNFAVALRANTSLLKLFLSETRMDVFPALEVLRALSVYDGDVEPNSSLDVLDISHNHLLKDVSEDEVEEVTNCLTHFVARLSPLSELNMTATFLTPKQLHILIEEGLAHNKSIQKVELSEMKLTPKEALALKILLVNNQSLLSLSLRGTGLDSEGVGHIASALSGMHGNTTLLDLDLSCNPAIGDKGAELLSTALRSCRCEEKGLRVLSMSDTSLSRDGVEVICEALAAMTTLQALELDNSYLDYSKKESQIPPLECLRESVDSIIQVLQSNTRIKYLALSKCRICVQSAQNLSAEIALHDGLEGLDLSHNPFATDGMEKIANDLKNLKQLSLSAVNMTSLGFRQLLQVLQHNTCLTELDVTHNFIQSIDKSVFHFFNRDNSTLFRMDLRWNRLPVEMCATLSESFSTEAKAGALATRLMNTQSMVEKIKDLMDLEEEDDPQYELLV</sequence>
<dbReference type="AlphaFoldDB" id="A0A250XEX8"/>
<dbReference type="GO" id="GO:0005930">
    <property type="term" value="C:axoneme"/>
    <property type="evidence" value="ECO:0007669"/>
    <property type="project" value="UniProtKB-SubCell"/>
</dbReference>
<protein>
    <submittedName>
        <fullName evidence="3">Uncharacterized protein</fullName>
    </submittedName>
</protein>
<gene>
    <name evidence="3" type="ORF">CEUSTIGMA_g9014.t1</name>
</gene>
<dbReference type="Pfam" id="PF13516">
    <property type="entry name" value="LRR_6"/>
    <property type="match status" value="3"/>
</dbReference>
<feature type="transmembrane region" description="Helical" evidence="2">
    <location>
        <begin position="23"/>
        <end position="48"/>
    </location>
</feature>
<comment type="caution">
    <text evidence="3">The sequence shown here is derived from an EMBL/GenBank/DDBJ whole genome shotgun (WGS) entry which is preliminary data.</text>
</comment>
<dbReference type="InterPro" id="IPR032675">
    <property type="entry name" value="LRR_dom_sf"/>
</dbReference>
<dbReference type="Gene3D" id="3.80.10.10">
    <property type="entry name" value="Ribonuclease Inhibitor"/>
    <property type="match status" value="2"/>
</dbReference>
<dbReference type="OrthoDB" id="537968at2759"/>
<dbReference type="PANTHER" id="PTHR24114:SF2">
    <property type="entry name" value="F-BOX DOMAIN-CONTAINING PROTEIN-RELATED"/>
    <property type="match status" value="1"/>
</dbReference>
<dbReference type="PANTHER" id="PTHR24114">
    <property type="entry name" value="LEUCINE RICH REPEAT FAMILY PROTEIN"/>
    <property type="match status" value="1"/>
</dbReference>
<dbReference type="SMART" id="SM00368">
    <property type="entry name" value="LRR_RI"/>
    <property type="match status" value="7"/>
</dbReference>
<name>A0A250XEX8_9CHLO</name>
<reference evidence="3 4" key="1">
    <citation type="submission" date="2017-08" db="EMBL/GenBank/DDBJ databases">
        <title>Acidophilic green algal genome provides insights into adaptation to an acidic environment.</title>
        <authorList>
            <person name="Hirooka S."/>
            <person name="Hirose Y."/>
            <person name="Kanesaki Y."/>
            <person name="Higuchi S."/>
            <person name="Fujiwara T."/>
            <person name="Onuma R."/>
            <person name="Era A."/>
            <person name="Ohbayashi R."/>
            <person name="Uzuka A."/>
            <person name="Nozaki H."/>
            <person name="Yoshikawa H."/>
            <person name="Miyagishima S.Y."/>
        </authorList>
    </citation>
    <scope>NUCLEOTIDE SEQUENCE [LARGE SCALE GENOMIC DNA]</scope>
    <source>
        <strain evidence="3 4">NIES-2499</strain>
    </source>
</reference>
<evidence type="ECO:0000256" key="2">
    <source>
        <dbReference type="SAM" id="Phobius"/>
    </source>
</evidence>
<keyword evidence="2" id="KW-1133">Transmembrane helix</keyword>
<evidence type="ECO:0000256" key="1">
    <source>
        <dbReference type="ARBA" id="ARBA00004430"/>
    </source>
</evidence>
<dbReference type="InterPro" id="IPR001611">
    <property type="entry name" value="Leu-rich_rpt"/>
</dbReference>
<feature type="transmembrane region" description="Helical" evidence="2">
    <location>
        <begin position="102"/>
        <end position="126"/>
    </location>
</feature>
<accession>A0A250XEX8</accession>
<proteinExistence type="predicted"/>
<dbReference type="InterPro" id="IPR052394">
    <property type="entry name" value="LRR-containing"/>
</dbReference>